<accession>A0ABP1D3F2</accession>
<gene>
    <name evidence="1" type="ORF">GFSPODELE1_LOCUS4030</name>
</gene>
<evidence type="ECO:0000313" key="2">
    <source>
        <dbReference type="Proteomes" id="UP001497453"/>
    </source>
</evidence>
<dbReference type="EMBL" id="OZ037945">
    <property type="protein sequence ID" value="CAL1702407.1"/>
    <property type="molecule type" value="Genomic_DNA"/>
</dbReference>
<reference evidence="2" key="1">
    <citation type="submission" date="2024-04" db="EMBL/GenBank/DDBJ databases">
        <authorList>
            <person name="Shaw F."/>
            <person name="Minotto A."/>
        </authorList>
    </citation>
    <scope>NUCLEOTIDE SEQUENCE [LARGE SCALE GENOMIC DNA]</scope>
</reference>
<organism evidence="1 2">
    <name type="scientific">Somion occarium</name>
    <dbReference type="NCBI Taxonomy" id="3059160"/>
    <lineage>
        <taxon>Eukaryota</taxon>
        <taxon>Fungi</taxon>
        <taxon>Dikarya</taxon>
        <taxon>Basidiomycota</taxon>
        <taxon>Agaricomycotina</taxon>
        <taxon>Agaricomycetes</taxon>
        <taxon>Polyporales</taxon>
        <taxon>Cerrenaceae</taxon>
        <taxon>Somion</taxon>
    </lineage>
</organism>
<evidence type="ECO:0000313" key="1">
    <source>
        <dbReference type="EMBL" id="CAL1702407.1"/>
    </source>
</evidence>
<sequence length="269" mass="29982">MIVILPSPHSLAFKCSGAKQLCCSGLCVRALADDHGGCVAFSLVGVWVRPRGRRWRRICGLLSRTQLELAAASHSDQKLQILEPSPVYKCQTDTPDEGKRIRVSIDCKEGGLHHLRPVGRISENDRLWIYGSPVSDPENKAKARSSIVECIRAYGKKREYECGKHHLKNEEGGHTSELAKTMLLDGVTRFRWLQCSFSHSSTQHLNVAVLAQYSANQVMQAHCGHDDTLHMTTSLQLQCGVDGKPSFKCLSFWVFRSMRARPTLDIGQA</sequence>
<protein>
    <submittedName>
        <fullName evidence="1">Uncharacterized protein</fullName>
    </submittedName>
</protein>
<keyword evidence="2" id="KW-1185">Reference proteome</keyword>
<dbReference type="Proteomes" id="UP001497453">
    <property type="component" value="Chromosome 2"/>
</dbReference>
<name>A0ABP1D3F2_9APHY</name>
<proteinExistence type="predicted"/>